<proteinExistence type="predicted"/>
<protein>
    <submittedName>
        <fullName evidence="1">Uncharacterized protein</fullName>
    </submittedName>
</protein>
<dbReference type="Proteomes" id="UP000094622">
    <property type="component" value="Unassembled WGS sequence"/>
</dbReference>
<dbReference type="AlphaFoldDB" id="A0A1E3H861"/>
<dbReference type="OrthoDB" id="7210948at2"/>
<gene>
    <name evidence="1" type="ORF">A6302_00001</name>
</gene>
<evidence type="ECO:0000313" key="2">
    <source>
        <dbReference type="Proteomes" id="UP000094622"/>
    </source>
</evidence>
<reference evidence="1 2" key="1">
    <citation type="submission" date="2016-07" db="EMBL/GenBank/DDBJ databases">
        <title>Draft Genome Sequence of Methylobrevis pamukkalensis PK2.</title>
        <authorList>
            <person name="Vasilenko O.V."/>
            <person name="Doronina N.V."/>
            <person name="Shmareva M.N."/>
            <person name="Tarlachkov S.V."/>
            <person name="Mustakhimov I."/>
            <person name="Trotsenko Y.A."/>
        </authorList>
    </citation>
    <scope>NUCLEOTIDE SEQUENCE [LARGE SCALE GENOMIC DNA]</scope>
    <source>
        <strain evidence="1 2">PK2</strain>
    </source>
</reference>
<sequence length="106" mass="12056">MTTRIVLGEEFDEVLLKRVGKALRSLGGEVLDHQWGMGGSQEISTWQVRVADSVLTIENRTYMGLSIEGDDQLVVRLAAMVQERPGRLAAWRQAVWTWFATRILQR</sequence>
<dbReference type="EMBL" id="MCRJ01000001">
    <property type="protein sequence ID" value="ODN72510.1"/>
    <property type="molecule type" value="Genomic_DNA"/>
</dbReference>
<name>A0A1E3H861_9HYPH</name>
<keyword evidence="2" id="KW-1185">Reference proteome</keyword>
<organism evidence="1 2">
    <name type="scientific">Methylobrevis pamukkalensis</name>
    <dbReference type="NCBI Taxonomy" id="1439726"/>
    <lineage>
        <taxon>Bacteria</taxon>
        <taxon>Pseudomonadati</taxon>
        <taxon>Pseudomonadota</taxon>
        <taxon>Alphaproteobacteria</taxon>
        <taxon>Hyphomicrobiales</taxon>
        <taxon>Pleomorphomonadaceae</taxon>
        <taxon>Methylobrevis</taxon>
    </lineage>
</organism>
<accession>A0A1E3H861</accession>
<comment type="caution">
    <text evidence="1">The sequence shown here is derived from an EMBL/GenBank/DDBJ whole genome shotgun (WGS) entry which is preliminary data.</text>
</comment>
<evidence type="ECO:0000313" key="1">
    <source>
        <dbReference type="EMBL" id="ODN72510.1"/>
    </source>
</evidence>
<dbReference type="RefSeq" id="WP_069305319.1">
    <property type="nucleotide sequence ID" value="NZ_MCRJ01000001.1"/>
</dbReference>